<dbReference type="AlphaFoldDB" id="A0A7W7PM81"/>
<evidence type="ECO:0000256" key="6">
    <source>
        <dbReference type="ARBA" id="ARBA00023136"/>
    </source>
</evidence>
<keyword evidence="5 7" id="KW-1133">Transmembrane helix</keyword>
<feature type="transmembrane region" description="Helical" evidence="7">
    <location>
        <begin position="249"/>
        <end position="269"/>
    </location>
</feature>
<sequence length="413" mass="43122">MRLPKAFWLLWFGQAFNRIGTLAPAFLVLYLEQDHLVDSRTTPLIVGLFGAGVVTSGLIGGALADAIGPRRTIIAAQPVAAATALLYLATTNMAALCLLALATGFLSAVDRPAGAGMISKIVPQEDFSRAYSLYLVGFNVGMSLGPVLSGLLLSFYPPALFIVWAACSGIYAALVCALPADAVRPAAERREGGSVLRSAARGITEPFRVPVLVVFLALTFLMACVYLQVNSTLPLGMREEGLDPGEIGLVLAVNAVLSVVLLPLVPRVVGGMREEIPLMLASGFIAVGFGLNVLAHGIPMFIVATVVWTIGEVLWAPISATFIAKRAPEGRVSTFQGSFFFAWNAAFVVGGPAGIALAKSAGYPALWLAALALGLAVALGFKSLTRISGFRVPEGPDALMEETAAPDKVPAAS</sequence>
<organism evidence="9 10">
    <name type="scientific">Streptomyces olivoverticillatus</name>
    <dbReference type="NCBI Taxonomy" id="66427"/>
    <lineage>
        <taxon>Bacteria</taxon>
        <taxon>Bacillati</taxon>
        <taxon>Actinomycetota</taxon>
        <taxon>Actinomycetes</taxon>
        <taxon>Kitasatosporales</taxon>
        <taxon>Streptomycetaceae</taxon>
        <taxon>Streptomyces</taxon>
    </lineage>
</organism>
<proteinExistence type="predicted"/>
<comment type="subcellular location">
    <subcellularLocation>
        <location evidence="1">Cell membrane</location>
        <topology evidence="1">Multi-pass membrane protein</topology>
    </subcellularLocation>
</comment>
<dbReference type="Gene3D" id="1.20.1250.20">
    <property type="entry name" value="MFS general substrate transporter like domains"/>
    <property type="match status" value="1"/>
</dbReference>
<feature type="transmembrane region" description="Helical" evidence="7">
    <location>
        <begin position="301"/>
        <end position="323"/>
    </location>
</feature>
<comment type="caution">
    <text evidence="9">The sequence shown here is derived from an EMBL/GenBank/DDBJ whole genome shotgun (WGS) entry which is preliminary data.</text>
</comment>
<feature type="transmembrane region" description="Helical" evidence="7">
    <location>
        <begin position="335"/>
        <end position="355"/>
    </location>
</feature>
<dbReference type="RefSeq" id="WP_184350040.1">
    <property type="nucleotide sequence ID" value="NZ_JACHJH010000004.1"/>
</dbReference>
<evidence type="ECO:0000256" key="7">
    <source>
        <dbReference type="SAM" id="Phobius"/>
    </source>
</evidence>
<dbReference type="EMBL" id="JACHJH010000004">
    <property type="protein sequence ID" value="MBB4894228.1"/>
    <property type="molecule type" value="Genomic_DNA"/>
</dbReference>
<dbReference type="GO" id="GO:0022857">
    <property type="term" value="F:transmembrane transporter activity"/>
    <property type="evidence" value="ECO:0007669"/>
    <property type="project" value="InterPro"/>
</dbReference>
<dbReference type="InterPro" id="IPR050171">
    <property type="entry name" value="MFS_Transporters"/>
</dbReference>
<keyword evidence="4 7" id="KW-0812">Transmembrane</keyword>
<feature type="transmembrane region" description="Helical" evidence="7">
    <location>
        <begin position="43"/>
        <end position="64"/>
    </location>
</feature>
<evidence type="ECO:0000256" key="4">
    <source>
        <dbReference type="ARBA" id="ARBA00022692"/>
    </source>
</evidence>
<accession>A0A7W7PM81</accession>
<dbReference type="Pfam" id="PF07690">
    <property type="entry name" value="MFS_1"/>
    <property type="match status" value="1"/>
</dbReference>
<keyword evidence="2" id="KW-0813">Transport</keyword>
<evidence type="ECO:0000259" key="8">
    <source>
        <dbReference type="PROSITE" id="PS50850"/>
    </source>
</evidence>
<feature type="transmembrane region" description="Helical" evidence="7">
    <location>
        <begin position="159"/>
        <end position="180"/>
    </location>
</feature>
<evidence type="ECO:0000256" key="5">
    <source>
        <dbReference type="ARBA" id="ARBA00022989"/>
    </source>
</evidence>
<name>A0A7W7PM81_9ACTN</name>
<evidence type="ECO:0000256" key="3">
    <source>
        <dbReference type="ARBA" id="ARBA00022475"/>
    </source>
</evidence>
<keyword evidence="10" id="KW-1185">Reference proteome</keyword>
<feature type="domain" description="Major facilitator superfamily (MFS) profile" evidence="8">
    <location>
        <begin position="6"/>
        <end position="388"/>
    </location>
</feature>
<reference evidence="9 10" key="1">
    <citation type="submission" date="2020-08" db="EMBL/GenBank/DDBJ databases">
        <title>Genomic Encyclopedia of Type Strains, Phase III (KMG-III): the genomes of soil and plant-associated and newly described type strains.</title>
        <authorList>
            <person name="Whitman W."/>
        </authorList>
    </citation>
    <scope>NUCLEOTIDE SEQUENCE [LARGE SCALE GENOMIC DNA]</scope>
    <source>
        <strain evidence="9 10">CECT 3266</strain>
    </source>
</reference>
<feature type="transmembrane region" description="Helical" evidence="7">
    <location>
        <begin position="6"/>
        <end position="31"/>
    </location>
</feature>
<evidence type="ECO:0000313" key="10">
    <source>
        <dbReference type="Proteomes" id="UP000556084"/>
    </source>
</evidence>
<dbReference type="PANTHER" id="PTHR23517">
    <property type="entry name" value="RESISTANCE PROTEIN MDTM, PUTATIVE-RELATED-RELATED"/>
    <property type="match status" value="1"/>
</dbReference>
<dbReference type="InterPro" id="IPR036259">
    <property type="entry name" value="MFS_trans_sf"/>
</dbReference>
<feature type="transmembrane region" description="Helical" evidence="7">
    <location>
        <begin position="276"/>
        <end position="295"/>
    </location>
</feature>
<dbReference type="SUPFAM" id="SSF103473">
    <property type="entry name" value="MFS general substrate transporter"/>
    <property type="match status" value="1"/>
</dbReference>
<dbReference type="PROSITE" id="PS50850">
    <property type="entry name" value="MFS"/>
    <property type="match status" value="1"/>
</dbReference>
<evidence type="ECO:0000256" key="2">
    <source>
        <dbReference type="ARBA" id="ARBA00022448"/>
    </source>
</evidence>
<dbReference type="InterPro" id="IPR020846">
    <property type="entry name" value="MFS_dom"/>
</dbReference>
<dbReference type="Proteomes" id="UP000556084">
    <property type="component" value="Unassembled WGS sequence"/>
</dbReference>
<dbReference type="InterPro" id="IPR011701">
    <property type="entry name" value="MFS"/>
</dbReference>
<evidence type="ECO:0000256" key="1">
    <source>
        <dbReference type="ARBA" id="ARBA00004651"/>
    </source>
</evidence>
<evidence type="ECO:0000313" key="9">
    <source>
        <dbReference type="EMBL" id="MBB4894228.1"/>
    </source>
</evidence>
<gene>
    <name evidence="9" type="ORF">FHS39_003262</name>
</gene>
<protein>
    <submittedName>
        <fullName evidence="9">MFS family permease</fullName>
    </submittedName>
</protein>
<dbReference type="GO" id="GO:0005886">
    <property type="term" value="C:plasma membrane"/>
    <property type="evidence" value="ECO:0007669"/>
    <property type="project" value="UniProtKB-SubCell"/>
</dbReference>
<feature type="transmembrane region" description="Helical" evidence="7">
    <location>
        <begin position="84"/>
        <end position="109"/>
    </location>
</feature>
<keyword evidence="3" id="KW-1003">Cell membrane</keyword>
<feature type="transmembrane region" description="Helical" evidence="7">
    <location>
        <begin position="207"/>
        <end position="229"/>
    </location>
</feature>
<keyword evidence="6 7" id="KW-0472">Membrane</keyword>
<feature type="transmembrane region" description="Helical" evidence="7">
    <location>
        <begin position="361"/>
        <end position="381"/>
    </location>
</feature>
<dbReference type="PANTHER" id="PTHR23517:SF2">
    <property type="entry name" value="MULTIDRUG RESISTANCE PROTEIN MDTH"/>
    <property type="match status" value="1"/>
</dbReference>